<reference evidence="2" key="1">
    <citation type="journal article" date="2013" name="Genome Biol.">
        <title>Reference genomes and transcriptomes of Nicotiana sylvestris and Nicotiana tomentosiformis.</title>
        <authorList>
            <person name="Sierro N."/>
            <person name="Battey J.N."/>
            <person name="Ouadi S."/>
            <person name="Bovet L."/>
            <person name="Goepfert S."/>
            <person name="Bakaher N."/>
            <person name="Peitsch M.C."/>
            <person name="Ivanov N.V."/>
        </authorList>
    </citation>
    <scope>NUCLEOTIDE SEQUENCE [LARGE SCALE GENOMIC DNA]</scope>
</reference>
<name>A0A1U7WEQ6_NICSY</name>
<feature type="region of interest" description="Disordered" evidence="1">
    <location>
        <begin position="1"/>
        <end position="43"/>
    </location>
</feature>
<dbReference type="PANTHER" id="PTHR34482">
    <property type="entry name" value="DNA DAMAGE-INDUCIBLE PROTEIN 1-LIKE"/>
    <property type="match status" value="1"/>
</dbReference>
<protein>
    <submittedName>
        <fullName evidence="3">Uncharacterized protein LOC104223064</fullName>
    </submittedName>
</protein>
<organism evidence="2 3">
    <name type="scientific">Nicotiana sylvestris</name>
    <name type="common">Wood tobacco</name>
    <name type="synonym">South American tobacco</name>
    <dbReference type="NCBI Taxonomy" id="4096"/>
    <lineage>
        <taxon>Eukaryota</taxon>
        <taxon>Viridiplantae</taxon>
        <taxon>Streptophyta</taxon>
        <taxon>Embryophyta</taxon>
        <taxon>Tracheophyta</taxon>
        <taxon>Spermatophyta</taxon>
        <taxon>Magnoliopsida</taxon>
        <taxon>eudicotyledons</taxon>
        <taxon>Gunneridae</taxon>
        <taxon>Pentapetalae</taxon>
        <taxon>asterids</taxon>
        <taxon>lamiids</taxon>
        <taxon>Solanales</taxon>
        <taxon>Solanaceae</taxon>
        <taxon>Nicotianoideae</taxon>
        <taxon>Nicotianeae</taxon>
        <taxon>Nicotiana</taxon>
    </lineage>
</organism>
<accession>A0A1U7WEQ6</accession>
<reference evidence="3" key="2">
    <citation type="submission" date="2025-08" db="UniProtKB">
        <authorList>
            <consortium name="RefSeq"/>
        </authorList>
    </citation>
    <scope>IDENTIFICATION</scope>
    <source>
        <tissue evidence="3">Leaf</tissue>
    </source>
</reference>
<evidence type="ECO:0000313" key="3">
    <source>
        <dbReference type="RefSeq" id="XP_009772715.1"/>
    </source>
</evidence>
<evidence type="ECO:0000256" key="1">
    <source>
        <dbReference type="SAM" id="MobiDB-lite"/>
    </source>
</evidence>
<keyword evidence="2" id="KW-1185">Reference proteome</keyword>
<gene>
    <name evidence="3" type="primary">LOC104223064</name>
</gene>
<feature type="compositionally biased region" description="Polar residues" evidence="1">
    <location>
        <begin position="28"/>
        <end position="43"/>
    </location>
</feature>
<sequence>MARTRTPSSAGRGATRGGGQVGVHQTRRQTAPQPQVGNMGQTQDVMLDQVQEQGVQNAPPPVPTVVPTVALPADAVSRLLNVLEALVPTQGGSSAPQATLQTQVPAQTQTFGNKEVSLQEFLKLKSPKFTGSDNSSDPQSFLDGTLKALCALGCSSERAVELVAYKLEDMANTWYKTILLRRDFERLVQTPDMDVLTYNTKFCKLAIYAPYLVPIEEARVQRFVDGLVGRLYTAVAPQMKTLSYSDIVNLARKIENKGREERAASDLRKKAKT</sequence>
<dbReference type="OrthoDB" id="1306017at2759"/>
<dbReference type="PANTHER" id="PTHR34482:SF36">
    <property type="entry name" value="RETROTRANSPOSON GAG DOMAIN-CONTAINING PROTEIN"/>
    <property type="match status" value="1"/>
</dbReference>
<dbReference type="RefSeq" id="XP_009772715.1">
    <property type="nucleotide sequence ID" value="XM_009774413.1"/>
</dbReference>
<dbReference type="Proteomes" id="UP000189701">
    <property type="component" value="Unplaced"/>
</dbReference>
<evidence type="ECO:0000313" key="2">
    <source>
        <dbReference type="Proteomes" id="UP000189701"/>
    </source>
</evidence>
<dbReference type="AlphaFoldDB" id="A0A1U7WEQ6"/>
<proteinExistence type="predicted"/>